<accession>A0A2U3I9I8</accession>
<evidence type="ECO:0000313" key="2">
    <source>
        <dbReference type="EMBL" id="SPB16864.1"/>
    </source>
</evidence>
<dbReference type="Proteomes" id="UP000238169">
    <property type="component" value="Unassembled WGS sequence"/>
</dbReference>
<dbReference type="AlphaFoldDB" id="A0A2U3I9I8"/>
<organism evidence="2 3">
    <name type="scientific">Caballeronia novacaledonica</name>
    <dbReference type="NCBI Taxonomy" id="1544861"/>
    <lineage>
        <taxon>Bacteria</taxon>
        <taxon>Pseudomonadati</taxon>
        <taxon>Pseudomonadota</taxon>
        <taxon>Betaproteobacteria</taxon>
        <taxon>Burkholderiales</taxon>
        <taxon>Burkholderiaceae</taxon>
        <taxon>Caballeronia</taxon>
    </lineage>
</organism>
<proteinExistence type="predicted"/>
<gene>
    <name evidence="2" type="ORF">NOV72_04064</name>
</gene>
<dbReference type="Pfam" id="PF18922">
    <property type="entry name" value="DUF5672"/>
    <property type="match status" value="1"/>
</dbReference>
<dbReference type="InterPro" id="IPR043729">
    <property type="entry name" value="DUF5672"/>
</dbReference>
<evidence type="ECO:0000313" key="3">
    <source>
        <dbReference type="Proteomes" id="UP000238169"/>
    </source>
</evidence>
<reference evidence="3" key="1">
    <citation type="submission" date="2018-01" db="EMBL/GenBank/DDBJ databases">
        <authorList>
            <person name="Peeters C."/>
        </authorList>
    </citation>
    <scope>NUCLEOTIDE SEQUENCE [LARGE SCALE GENOMIC DNA]</scope>
</reference>
<evidence type="ECO:0000259" key="1">
    <source>
        <dbReference type="Pfam" id="PF18922"/>
    </source>
</evidence>
<keyword evidence="3" id="KW-1185">Reference proteome</keyword>
<sequence length="292" mass="33012">MSTEKINLRNVTLCAVDCLNPALAARALEISQSQILFGDTLLLTDQRIETRARIDLIPRIKSREEYSVFVMTQLLEHISTPWILLVQWDGFVANPSAWSEDFFSFDYIGARWPNHRDGMDVGNGGFTLRSRRLLQILATDERFTPHANQVEDELICRTYRPMLEAEYGIRFAPAHIADRFSAEFTTPCGPTFGFHGVFNMYRHVGDDDLIFFARNAQRGSVLTIDFIDLCLSCLKQGRASVANALYSTLRSFVSAKEIEETFRNEKIGATPDEAAKHIAALEALREAPARSQ</sequence>
<dbReference type="EMBL" id="OGTP01000015">
    <property type="protein sequence ID" value="SPB16864.1"/>
    <property type="molecule type" value="Genomic_DNA"/>
</dbReference>
<feature type="domain" description="DUF5672" evidence="1">
    <location>
        <begin position="60"/>
        <end position="185"/>
    </location>
</feature>
<protein>
    <recommendedName>
        <fullName evidence="1">DUF5672 domain-containing protein</fullName>
    </recommendedName>
</protein>
<name>A0A2U3I9I8_9BURK</name>